<dbReference type="EMBL" id="VSDO01000005">
    <property type="protein sequence ID" value="TYA10768.1"/>
    <property type="molecule type" value="Genomic_DNA"/>
</dbReference>
<sequence length="472" mass="52390">MMDILRMSLSASALIILVALLRSVAIHRLPRLLFLVLWGIVLARLLVPVSLPILPQLPVPVEFHDSGYDANTGSAVVFPGPGPTSGHTVEQNGKLKADRAALTDSDWRLKPEHLTAIWLGGAGLMVMAVLVIYFRSSRELRTALPLRGDHPVIEAWLEKHPLRRKLSILTYDRIDTPLTCGIWRPKIILPKSLDTGNESAMEYILTHEYMHIRHFDAVWKMAAVAALCLHWFNPLVWLMYFYLNREIEMVCDSRVINHLGTKHKADYALCLLSIAEHKGRYTPLYQGFSKNATRERIVSIMKLKKVTIVTAAISLILVLGAVSAFAEQSSGEESSSFAGTAVEMNAVENGGDAGGQSAPSSASSEQGEAIADFNYDALKDYTAYGLKYDKAKDGYLYNGKHIRLFLDQDPKEKGKFAKFYYDGGGATDFQVVRDENNNISKIVEVSESELQELGNAYGFVLNNGGLQFENVE</sequence>
<dbReference type="AlphaFoldDB" id="A0A5D0CLP5"/>
<keyword evidence="4" id="KW-1185">Reference proteome</keyword>
<dbReference type="InterPro" id="IPR008756">
    <property type="entry name" value="Peptidase_M56"/>
</dbReference>
<name>A0A5D0CLP5_9BACL</name>
<dbReference type="CDD" id="cd07341">
    <property type="entry name" value="M56_BlaR1_MecR1_like"/>
    <property type="match status" value="1"/>
</dbReference>
<keyword evidence="1" id="KW-0812">Transmembrane</keyword>
<organism evidence="3 4">
    <name type="scientific">Paenibacillus faecis</name>
    <dbReference type="NCBI Taxonomy" id="862114"/>
    <lineage>
        <taxon>Bacteria</taxon>
        <taxon>Bacillati</taxon>
        <taxon>Bacillota</taxon>
        <taxon>Bacilli</taxon>
        <taxon>Bacillales</taxon>
        <taxon>Paenibacillaceae</taxon>
        <taxon>Paenibacillus</taxon>
    </lineage>
</organism>
<feature type="transmembrane region" description="Helical" evidence="1">
    <location>
        <begin position="116"/>
        <end position="134"/>
    </location>
</feature>
<comment type="caution">
    <text evidence="3">The sequence shown here is derived from an EMBL/GenBank/DDBJ whole genome shotgun (WGS) entry which is preliminary data.</text>
</comment>
<accession>A0A5D0CLP5</accession>
<feature type="transmembrane region" description="Helical" evidence="1">
    <location>
        <begin position="35"/>
        <end position="54"/>
    </location>
</feature>
<dbReference type="OrthoDB" id="9804799at2"/>
<dbReference type="PANTHER" id="PTHR34978:SF3">
    <property type="entry name" value="SLR0241 PROTEIN"/>
    <property type="match status" value="1"/>
</dbReference>
<proteinExistence type="predicted"/>
<protein>
    <submittedName>
        <fullName evidence="3">M56 family metallopeptidase</fullName>
    </submittedName>
</protein>
<dbReference type="RefSeq" id="WP_148456744.1">
    <property type="nucleotide sequence ID" value="NZ_VSDO01000005.1"/>
</dbReference>
<evidence type="ECO:0000313" key="3">
    <source>
        <dbReference type="EMBL" id="TYA10768.1"/>
    </source>
</evidence>
<feature type="transmembrane region" description="Helical" evidence="1">
    <location>
        <begin position="217"/>
        <end position="243"/>
    </location>
</feature>
<dbReference type="InterPro" id="IPR052173">
    <property type="entry name" value="Beta-lactam_resp_regulator"/>
</dbReference>
<dbReference type="Pfam" id="PF05569">
    <property type="entry name" value="Peptidase_M56"/>
    <property type="match status" value="1"/>
</dbReference>
<evidence type="ECO:0000313" key="4">
    <source>
        <dbReference type="Proteomes" id="UP000325218"/>
    </source>
</evidence>
<dbReference type="PANTHER" id="PTHR34978">
    <property type="entry name" value="POSSIBLE SENSOR-TRANSDUCER PROTEIN BLAR"/>
    <property type="match status" value="1"/>
</dbReference>
<reference evidence="3 4" key="1">
    <citation type="submission" date="2019-08" db="EMBL/GenBank/DDBJ databases">
        <title>Genome sequencing of Paenibacillus faecis DSM 23593(T).</title>
        <authorList>
            <person name="Kook J.-K."/>
            <person name="Park S.-N."/>
            <person name="Lim Y.K."/>
        </authorList>
    </citation>
    <scope>NUCLEOTIDE SEQUENCE [LARGE SCALE GENOMIC DNA]</scope>
    <source>
        <strain evidence="3 4">DSM 23593</strain>
    </source>
</reference>
<evidence type="ECO:0000256" key="1">
    <source>
        <dbReference type="SAM" id="Phobius"/>
    </source>
</evidence>
<keyword evidence="1" id="KW-0472">Membrane</keyword>
<gene>
    <name evidence="3" type="ORF">FRY98_23600</name>
</gene>
<dbReference type="Proteomes" id="UP000325218">
    <property type="component" value="Unassembled WGS sequence"/>
</dbReference>
<keyword evidence="1" id="KW-1133">Transmembrane helix</keyword>
<evidence type="ECO:0000259" key="2">
    <source>
        <dbReference type="Pfam" id="PF05569"/>
    </source>
</evidence>
<feature type="domain" description="Peptidase M56" evidence="2">
    <location>
        <begin position="4"/>
        <end position="298"/>
    </location>
</feature>